<evidence type="ECO:0000256" key="7">
    <source>
        <dbReference type="ARBA" id="ARBA00023015"/>
    </source>
</evidence>
<feature type="compositionally biased region" description="Polar residues" evidence="10">
    <location>
        <begin position="120"/>
        <end position="150"/>
    </location>
</feature>
<organism evidence="12 13">
    <name type="scientific">Morchella conica CCBAS932</name>
    <dbReference type="NCBI Taxonomy" id="1392247"/>
    <lineage>
        <taxon>Eukaryota</taxon>
        <taxon>Fungi</taxon>
        <taxon>Dikarya</taxon>
        <taxon>Ascomycota</taxon>
        <taxon>Pezizomycotina</taxon>
        <taxon>Pezizomycetes</taxon>
        <taxon>Pezizales</taxon>
        <taxon>Morchellaceae</taxon>
        <taxon>Morchella</taxon>
    </lineage>
</organism>
<dbReference type="Pfam" id="PF01424">
    <property type="entry name" value="R3H"/>
    <property type="match status" value="1"/>
</dbReference>
<dbReference type="InParanoid" id="A0A3N4KL14"/>
<evidence type="ECO:0000256" key="10">
    <source>
        <dbReference type="SAM" id="MobiDB-lite"/>
    </source>
</evidence>
<evidence type="ECO:0000256" key="5">
    <source>
        <dbReference type="ARBA" id="ARBA00022771"/>
    </source>
</evidence>
<dbReference type="EMBL" id="ML119137">
    <property type="protein sequence ID" value="RPB11254.1"/>
    <property type="molecule type" value="Genomic_DNA"/>
</dbReference>
<evidence type="ECO:0000256" key="1">
    <source>
        <dbReference type="ARBA" id="ARBA00004123"/>
    </source>
</evidence>
<evidence type="ECO:0000256" key="4">
    <source>
        <dbReference type="ARBA" id="ARBA00022737"/>
    </source>
</evidence>
<keyword evidence="13" id="KW-1185">Reference proteome</keyword>
<dbReference type="OrthoDB" id="6512771at2759"/>
<dbReference type="Gene3D" id="3.30.1370.50">
    <property type="entry name" value="R3H-like domain"/>
    <property type="match status" value="1"/>
</dbReference>
<dbReference type="FunCoup" id="A0A3N4KL14">
    <property type="interactions" value="999"/>
</dbReference>
<feature type="domain" description="R3H" evidence="11">
    <location>
        <begin position="1042"/>
        <end position="1104"/>
    </location>
</feature>
<feature type="compositionally biased region" description="Basic and acidic residues" evidence="10">
    <location>
        <begin position="364"/>
        <end position="382"/>
    </location>
</feature>
<dbReference type="SMART" id="SM00393">
    <property type="entry name" value="R3H"/>
    <property type="match status" value="1"/>
</dbReference>
<dbReference type="SMART" id="SM00438">
    <property type="entry name" value="ZnF_NFX"/>
    <property type="match status" value="8"/>
</dbReference>
<dbReference type="SUPFAM" id="SSF82708">
    <property type="entry name" value="R3H domain"/>
    <property type="match status" value="1"/>
</dbReference>
<reference evidence="12 13" key="1">
    <citation type="journal article" date="2018" name="Nat. Ecol. Evol.">
        <title>Pezizomycetes genomes reveal the molecular basis of ectomycorrhizal truffle lifestyle.</title>
        <authorList>
            <person name="Murat C."/>
            <person name="Payen T."/>
            <person name="Noel B."/>
            <person name="Kuo A."/>
            <person name="Morin E."/>
            <person name="Chen J."/>
            <person name="Kohler A."/>
            <person name="Krizsan K."/>
            <person name="Balestrini R."/>
            <person name="Da Silva C."/>
            <person name="Montanini B."/>
            <person name="Hainaut M."/>
            <person name="Levati E."/>
            <person name="Barry K.W."/>
            <person name="Belfiori B."/>
            <person name="Cichocki N."/>
            <person name="Clum A."/>
            <person name="Dockter R.B."/>
            <person name="Fauchery L."/>
            <person name="Guy J."/>
            <person name="Iotti M."/>
            <person name="Le Tacon F."/>
            <person name="Lindquist E.A."/>
            <person name="Lipzen A."/>
            <person name="Malagnac F."/>
            <person name="Mello A."/>
            <person name="Molinier V."/>
            <person name="Miyauchi S."/>
            <person name="Poulain J."/>
            <person name="Riccioni C."/>
            <person name="Rubini A."/>
            <person name="Sitrit Y."/>
            <person name="Splivallo R."/>
            <person name="Traeger S."/>
            <person name="Wang M."/>
            <person name="Zifcakova L."/>
            <person name="Wipf D."/>
            <person name="Zambonelli A."/>
            <person name="Paolocci F."/>
            <person name="Nowrousian M."/>
            <person name="Ottonello S."/>
            <person name="Baldrian P."/>
            <person name="Spatafora J.W."/>
            <person name="Henrissat B."/>
            <person name="Nagy L.G."/>
            <person name="Aury J.M."/>
            <person name="Wincker P."/>
            <person name="Grigoriev I.V."/>
            <person name="Bonfante P."/>
            <person name="Martin F.M."/>
        </authorList>
    </citation>
    <scope>NUCLEOTIDE SEQUENCE [LARGE SCALE GENOMIC DNA]</scope>
    <source>
        <strain evidence="12 13">CCBAS932</strain>
    </source>
</reference>
<evidence type="ECO:0000256" key="2">
    <source>
        <dbReference type="ARBA" id="ARBA00007269"/>
    </source>
</evidence>
<dbReference type="GO" id="GO:0008270">
    <property type="term" value="F:zinc ion binding"/>
    <property type="evidence" value="ECO:0007669"/>
    <property type="project" value="UniProtKB-KW"/>
</dbReference>
<evidence type="ECO:0000259" key="11">
    <source>
        <dbReference type="PROSITE" id="PS51061"/>
    </source>
</evidence>
<dbReference type="PANTHER" id="PTHR12360:SF12">
    <property type="entry name" value="TRANSCRIPTIONAL REPRESSOR NF-X1"/>
    <property type="match status" value="1"/>
</dbReference>
<feature type="region of interest" description="Disordered" evidence="10">
    <location>
        <begin position="1"/>
        <end position="382"/>
    </location>
</feature>
<accession>A0A3N4KL14</accession>
<comment type="subcellular location">
    <subcellularLocation>
        <location evidence="1">Nucleus</location>
    </subcellularLocation>
</comment>
<feature type="compositionally biased region" description="Polar residues" evidence="10">
    <location>
        <begin position="273"/>
        <end position="289"/>
    </location>
</feature>
<dbReference type="Pfam" id="PF01422">
    <property type="entry name" value="zf-NF-X1"/>
    <property type="match status" value="7"/>
</dbReference>
<dbReference type="Proteomes" id="UP000277580">
    <property type="component" value="Unassembled WGS sequence"/>
</dbReference>
<dbReference type="PANTHER" id="PTHR12360">
    <property type="entry name" value="NUCLEAR TRANSCRIPTION FACTOR, X-BOX BINDING 1 NFX1"/>
    <property type="match status" value="1"/>
</dbReference>
<evidence type="ECO:0000256" key="6">
    <source>
        <dbReference type="ARBA" id="ARBA00022833"/>
    </source>
</evidence>
<name>A0A3N4KL14_9PEZI</name>
<evidence type="ECO:0000313" key="13">
    <source>
        <dbReference type="Proteomes" id="UP000277580"/>
    </source>
</evidence>
<keyword evidence="3" id="KW-0479">Metal-binding</keyword>
<keyword evidence="7" id="KW-0805">Transcription regulation</keyword>
<keyword evidence="4" id="KW-0677">Repeat</keyword>
<comment type="similarity">
    <text evidence="2">Belongs to the NFX1 family.</text>
</comment>
<gene>
    <name evidence="12" type="ORF">P167DRAFT_524782</name>
</gene>
<dbReference type="InterPro" id="IPR036867">
    <property type="entry name" value="R3H_dom_sf"/>
</dbReference>
<evidence type="ECO:0000313" key="12">
    <source>
        <dbReference type="EMBL" id="RPB11254.1"/>
    </source>
</evidence>
<feature type="compositionally biased region" description="Polar residues" evidence="10">
    <location>
        <begin position="54"/>
        <end position="72"/>
    </location>
</feature>
<dbReference type="InterPro" id="IPR001374">
    <property type="entry name" value="R3H_dom"/>
</dbReference>
<feature type="compositionally biased region" description="Low complexity" evidence="10">
    <location>
        <begin position="351"/>
        <end position="362"/>
    </location>
</feature>
<evidence type="ECO:0000256" key="8">
    <source>
        <dbReference type="ARBA" id="ARBA00023163"/>
    </source>
</evidence>
<feature type="compositionally biased region" description="Basic residues" evidence="10">
    <location>
        <begin position="78"/>
        <end position="90"/>
    </location>
</feature>
<feature type="compositionally biased region" description="Basic and acidic residues" evidence="10">
    <location>
        <begin position="310"/>
        <end position="326"/>
    </location>
</feature>
<dbReference type="GO" id="GO:0000981">
    <property type="term" value="F:DNA-binding transcription factor activity, RNA polymerase II-specific"/>
    <property type="evidence" value="ECO:0007669"/>
    <property type="project" value="TreeGrafter"/>
</dbReference>
<keyword evidence="6" id="KW-0862">Zinc</keyword>
<dbReference type="PROSITE" id="PS51061">
    <property type="entry name" value="R3H"/>
    <property type="match status" value="1"/>
</dbReference>
<feature type="compositionally biased region" description="Polar residues" evidence="10">
    <location>
        <begin position="184"/>
        <end position="210"/>
    </location>
</feature>
<evidence type="ECO:0000256" key="3">
    <source>
        <dbReference type="ARBA" id="ARBA00022723"/>
    </source>
</evidence>
<dbReference type="STRING" id="1392247.A0A3N4KL14"/>
<dbReference type="CDD" id="cd06008">
    <property type="entry name" value="NF-X1-zinc-finger"/>
    <property type="match status" value="6"/>
</dbReference>
<evidence type="ECO:0000256" key="9">
    <source>
        <dbReference type="ARBA" id="ARBA00023242"/>
    </source>
</evidence>
<sequence>MATIDPPVVPLGPSADGGPTRGGRGGGGRGRVAFLNMGRRGAAPPSIPTRPDQEQQQQHEGASPPSETNSQKSDGDRRGRRRGRPGRGKGKGKDSEASPGRVTPISERGEVLGAAVETAGLNNSAEGSVSQASTSNGFSGSSNAAQQGTPPSAPRQMTGAEKVQALMESHREESISRQQKKSPRSNNAQNGRSSDSPANNQQSSSNTTEPPTGPRQASRKRKGKERESRAESGPSWQRQAFLPQGSHILGETPEGSPPNQRHRQPPQRRFGANLTSEGSKSTSPRSSTPDAERPKDARVVPSARAFGGKLTEDTAEDQHDGGKLRAEATAFEPGKPAEVIPPHLRASGSIAPKANNNNSKKPPNNRDRKKQVEELYKPDDSDDIGTRIHKEIASGAYECMVCYGGLNRKSKIWNCKCCWAVFHLHCITKWAKQGLDQPPPRNSDANDEPPRRKWKCPACNNPGDEVPDMYTCWCEKTVQPEATKNISPHSCGQTCGKSRTSPKNCPHACDLQCHAGPCPPCTAIGPVKKCYCGSETSQRRCVDTNYEEGWSCQKPCDDFMPCGEHTCPKVCHPGTCGACQVESELRCYCGNHMKSIKCCDRKEAVLSFESADQGVTQWEGYWNCEKTCDRPFDCGKHRCQKACHSQNVLPAHCALSPDVVKSCACGKTDINQLLDTPRQSCEDPVPTCGKVCQKELKCGHSCQRTCHDGDCGMCMKTVSIVCRCGKTSSSSLCHQGEEGEPPQCMRTCKAALNCGRHECGDKCCSGESKAMERLASKRKRPLASNSNDEGIEPEHICTRPCGRLLKCGTHTCPMLCHRGNCGNCLEASFEDLSCNCGRTVTPAPVPCGASPPACKHQCTRAKSCNHPAVSHPCHPDEESCPNCPYLVEKICLCGKKSVKSIPCWRDAVSCGTECGRKLSCGSHLCRKVCHKGGQCDEPCKQQCGKPKSVCGHACLDACHAPFQCSEDKPCTAKLVLKCACGGLKQEIKCGASKASPGGNKKELKCTDACRSRRMAFALDIDPDRDAAQPYSEETLFFYSRDKKFAGTVEAKYRAFAEGSTKRLAFQPMKSTQRAFLHTLAQDFGLESESQDPEPYRSVVLTKGSNFVAAPRKTIAEFLSSKPTAMPSTMPASLLQQLKKPPKQAFNALLLKGIRVGLLTSELEKELEYVLKDSQLRFGLTWSGDEEVLLLPKTSSLATEQIEIELTEISPRLKRLIAQRGIADSAELCAVTKDGVVVGGQGNQWSTVASNKGVPPARLVATGVSTRNVFNMLGSSGGGEPSAAAGAAAGSWLKEKGSGEGLRRKLVLQKKAEKAKEKAKEEEVVDDWETAAAADEEVVG</sequence>
<dbReference type="InterPro" id="IPR034078">
    <property type="entry name" value="NFX1_fam"/>
</dbReference>
<dbReference type="GO" id="GO:0000977">
    <property type="term" value="F:RNA polymerase II transcription regulatory region sequence-specific DNA binding"/>
    <property type="evidence" value="ECO:0007669"/>
    <property type="project" value="TreeGrafter"/>
</dbReference>
<proteinExistence type="inferred from homology"/>
<feature type="compositionally biased region" description="Gly residues" evidence="10">
    <location>
        <begin position="19"/>
        <end position="30"/>
    </location>
</feature>
<dbReference type="GO" id="GO:0005634">
    <property type="term" value="C:nucleus"/>
    <property type="evidence" value="ECO:0007669"/>
    <property type="project" value="UniProtKB-SubCell"/>
</dbReference>
<protein>
    <recommendedName>
        <fullName evidence="11">R3H domain-containing protein</fullName>
    </recommendedName>
</protein>
<keyword evidence="5" id="KW-0863">Zinc-finger</keyword>
<feature type="region of interest" description="Disordered" evidence="10">
    <location>
        <begin position="1313"/>
        <end position="1339"/>
    </location>
</feature>
<feature type="compositionally biased region" description="Acidic residues" evidence="10">
    <location>
        <begin position="1322"/>
        <end position="1339"/>
    </location>
</feature>
<dbReference type="GO" id="GO:0000122">
    <property type="term" value="P:negative regulation of transcription by RNA polymerase II"/>
    <property type="evidence" value="ECO:0007669"/>
    <property type="project" value="TreeGrafter"/>
</dbReference>
<keyword evidence="9" id="KW-0539">Nucleus</keyword>
<keyword evidence="8" id="KW-0804">Transcription</keyword>
<dbReference type="InterPro" id="IPR000967">
    <property type="entry name" value="Znf_NFX1"/>
</dbReference>